<evidence type="ECO:0000256" key="2">
    <source>
        <dbReference type="SAM" id="SignalP"/>
    </source>
</evidence>
<keyword evidence="2" id="KW-0732">Signal</keyword>
<name>A0A6S6QMT4_9HYPH</name>
<gene>
    <name evidence="3" type="ORF">IZ6_14210</name>
</gene>
<feature type="chain" id="PRO_5028080193" description="DUF1402 family protein" evidence="2">
    <location>
        <begin position="21"/>
        <end position="331"/>
    </location>
</feature>
<proteinExistence type="predicted"/>
<feature type="signal peptide" evidence="2">
    <location>
        <begin position="1"/>
        <end position="20"/>
    </location>
</feature>
<evidence type="ECO:0000256" key="1">
    <source>
        <dbReference type="SAM" id="MobiDB-lite"/>
    </source>
</evidence>
<sequence>MKRVLLAMLLAAVSAVPVSAAGLTVVPPGNRNATQPPIPRDSTARTEETKTTFEAKYKKVIDLLTSDKTLIAKIKSTAAAYDIDPVHMIGAIVGEHTYNVDAYDRLQTYYVQALSYAGNRFRFDYNGETIAQFIARPQFEKCAKFADDSYALWTCREDIWDSTFKGKTVEGTAFPKDRFNKVFFQPFYAGQTFGLGQQTPLMALTYSDTVAKISGYPKLSENRAAEVYDAIMNPDKSLAYMAASIHSSIEDYKTIARLDISKNPGITATLYNIGGSEERARTLRARGGLPEENYFGWFVNSKIKELRALVSQTDAAAAPVAQSNQPAKTRN</sequence>
<protein>
    <recommendedName>
        <fullName evidence="5">DUF1402 family protein</fullName>
    </recommendedName>
</protein>
<evidence type="ECO:0008006" key="5">
    <source>
        <dbReference type="Google" id="ProtNLM"/>
    </source>
</evidence>
<evidence type="ECO:0000313" key="4">
    <source>
        <dbReference type="Proteomes" id="UP000515317"/>
    </source>
</evidence>
<dbReference type="AlphaFoldDB" id="A0A6S6QMT4"/>
<evidence type="ECO:0000313" key="3">
    <source>
        <dbReference type="EMBL" id="BCJ90686.1"/>
    </source>
</evidence>
<organism evidence="3 4">
    <name type="scientific">Terrihabitans soli</name>
    <dbReference type="NCBI Taxonomy" id="708113"/>
    <lineage>
        <taxon>Bacteria</taxon>
        <taxon>Pseudomonadati</taxon>
        <taxon>Pseudomonadota</taxon>
        <taxon>Alphaproteobacteria</taxon>
        <taxon>Hyphomicrobiales</taxon>
        <taxon>Terrihabitans</taxon>
    </lineage>
</organism>
<dbReference type="KEGG" id="tso:IZ6_14210"/>
<dbReference type="Pfam" id="PF07182">
    <property type="entry name" value="DUF1402"/>
    <property type="match status" value="1"/>
</dbReference>
<keyword evidence="4" id="KW-1185">Reference proteome</keyword>
<reference evidence="3 4" key="1">
    <citation type="submission" date="2020-08" db="EMBL/GenBank/DDBJ databases">
        <title>Genome sequence of Rhizobiales bacterium strain IZ6.</title>
        <authorList>
            <person name="Nakai R."/>
            <person name="Naganuma T."/>
        </authorList>
    </citation>
    <scope>NUCLEOTIDE SEQUENCE [LARGE SCALE GENOMIC DNA]</scope>
    <source>
        <strain evidence="3 4">IZ6</strain>
    </source>
</reference>
<dbReference type="EMBL" id="AP023361">
    <property type="protein sequence ID" value="BCJ90686.1"/>
    <property type="molecule type" value="Genomic_DNA"/>
</dbReference>
<accession>A0A6S6QMT4</accession>
<dbReference type="InterPro" id="IPR009842">
    <property type="entry name" value="DUF1402"/>
</dbReference>
<feature type="region of interest" description="Disordered" evidence="1">
    <location>
        <begin position="27"/>
        <end position="48"/>
    </location>
</feature>
<dbReference type="Proteomes" id="UP000515317">
    <property type="component" value="Chromosome"/>
</dbReference>